<dbReference type="EMBL" id="BMAV01003850">
    <property type="protein sequence ID" value="GFY43766.1"/>
    <property type="molecule type" value="Genomic_DNA"/>
</dbReference>
<name>A0A8X6X1J8_9ARAC</name>
<gene>
    <name evidence="1" type="ORF">TNIN_24151</name>
</gene>
<organism evidence="1 2">
    <name type="scientific">Trichonephila inaurata madagascariensis</name>
    <dbReference type="NCBI Taxonomy" id="2747483"/>
    <lineage>
        <taxon>Eukaryota</taxon>
        <taxon>Metazoa</taxon>
        <taxon>Ecdysozoa</taxon>
        <taxon>Arthropoda</taxon>
        <taxon>Chelicerata</taxon>
        <taxon>Arachnida</taxon>
        <taxon>Araneae</taxon>
        <taxon>Araneomorphae</taxon>
        <taxon>Entelegynae</taxon>
        <taxon>Araneoidea</taxon>
        <taxon>Nephilidae</taxon>
        <taxon>Trichonephila</taxon>
        <taxon>Trichonephila inaurata</taxon>
    </lineage>
</organism>
<sequence>MANDPIFKYLVEKVFLKSSVEILSLNMDKNKDCTQEVTLIKNLLEIFPKVFAVLEISIKKNWKKSFDEGSKELTLKSSSSYVGVIMTLCRKENEEAVDII</sequence>
<reference evidence="1" key="1">
    <citation type="submission" date="2020-08" db="EMBL/GenBank/DDBJ databases">
        <title>Multicomponent nature underlies the extraordinary mechanical properties of spider dragline silk.</title>
        <authorList>
            <person name="Kono N."/>
            <person name="Nakamura H."/>
            <person name="Mori M."/>
            <person name="Yoshida Y."/>
            <person name="Ohtoshi R."/>
            <person name="Malay A.D."/>
            <person name="Moran D.A.P."/>
            <person name="Tomita M."/>
            <person name="Numata K."/>
            <person name="Arakawa K."/>
        </authorList>
    </citation>
    <scope>NUCLEOTIDE SEQUENCE</scope>
</reference>
<dbReference type="AlphaFoldDB" id="A0A8X6X1J8"/>
<comment type="caution">
    <text evidence="1">The sequence shown here is derived from an EMBL/GenBank/DDBJ whole genome shotgun (WGS) entry which is preliminary data.</text>
</comment>
<keyword evidence="2" id="KW-1185">Reference proteome</keyword>
<proteinExistence type="predicted"/>
<evidence type="ECO:0000313" key="1">
    <source>
        <dbReference type="EMBL" id="GFY43766.1"/>
    </source>
</evidence>
<accession>A0A8X6X1J8</accession>
<dbReference type="Proteomes" id="UP000886998">
    <property type="component" value="Unassembled WGS sequence"/>
</dbReference>
<evidence type="ECO:0000313" key="2">
    <source>
        <dbReference type="Proteomes" id="UP000886998"/>
    </source>
</evidence>
<protein>
    <submittedName>
        <fullName evidence="1">Uncharacterized protein</fullName>
    </submittedName>
</protein>